<evidence type="ECO:0000313" key="1">
    <source>
        <dbReference type="EMBL" id="AQG82626.1"/>
    </source>
</evidence>
<dbReference type="EMBL" id="CP014263">
    <property type="protein sequence ID" value="AQG82626.1"/>
    <property type="molecule type" value="Genomic_DNA"/>
</dbReference>
<sequence>MAQQAYQPYQKPTERQPGIYFPQAPLPGEWRKSLGLVFTSTPPEITEEIRVIVPAIDVNLQKRLSKQWYLSGRIQTQVVQSNLALGPRYATRLTDKLFVGLGIDGVCWFGALTIKDVFNSQALGLQTIPNVSLGYRPTRDLQLTFRTEGVMDLYYRSRAGSLEIEYKRRQLNGVAFVFALEQPFYKQRHVSLGVRALYSNFNWQFWSLYATFERDFFYPQLFFDFIL</sequence>
<protein>
    <recommendedName>
        <fullName evidence="3">Outer membrane protein beta-barrel domain-containing protein</fullName>
    </recommendedName>
</protein>
<reference evidence="1 2" key="1">
    <citation type="submission" date="2016-01" db="EMBL/GenBank/DDBJ databases">
        <authorList>
            <person name="Oliw E.H."/>
        </authorList>
    </citation>
    <scope>NUCLEOTIDE SEQUENCE [LARGE SCALE GENOMIC DNA]</scope>
    <source>
        <strain evidence="1 2">DY10</strain>
    </source>
</reference>
<keyword evidence="2" id="KW-1185">Reference proteome</keyword>
<organism evidence="1 2">
    <name type="scientific">Spirosoma montaniterrae</name>
    <dbReference type="NCBI Taxonomy" id="1178516"/>
    <lineage>
        <taxon>Bacteria</taxon>
        <taxon>Pseudomonadati</taxon>
        <taxon>Bacteroidota</taxon>
        <taxon>Cytophagia</taxon>
        <taxon>Cytophagales</taxon>
        <taxon>Cytophagaceae</taxon>
        <taxon>Spirosoma</taxon>
    </lineage>
</organism>
<name>A0A1P9X4P2_9BACT</name>
<dbReference type="AlphaFoldDB" id="A0A1P9X4P2"/>
<evidence type="ECO:0000313" key="2">
    <source>
        <dbReference type="Proteomes" id="UP000187941"/>
    </source>
</evidence>
<accession>A0A1P9X4P2</accession>
<dbReference type="STRING" id="1178516.AWR27_21025"/>
<evidence type="ECO:0008006" key="3">
    <source>
        <dbReference type="Google" id="ProtNLM"/>
    </source>
</evidence>
<dbReference type="OrthoDB" id="935551at2"/>
<dbReference type="Proteomes" id="UP000187941">
    <property type="component" value="Chromosome"/>
</dbReference>
<gene>
    <name evidence="1" type="ORF">AWR27_21025</name>
</gene>
<dbReference type="KEGG" id="smon:AWR27_21025"/>
<proteinExistence type="predicted"/>